<accession>A0A1E4TLI6</accession>
<organism evidence="2 3">
    <name type="scientific">Tortispora caseinolytica NRRL Y-17796</name>
    <dbReference type="NCBI Taxonomy" id="767744"/>
    <lineage>
        <taxon>Eukaryota</taxon>
        <taxon>Fungi</taxon>
        <taxon>Dikarya</taxon>
        <taxon>Ascomycota</taxon>
        <taxon>Saccharomycotina</taxon>
        <taxon>Trigonopsidomycetes</taxon>
        <taxon>Trigonopsidales</taxon>
        <taxon>Trigonopsidaceae</taxon>
        <taxon>Tortispora</taxon>
    </lineage>
</organism>
<sequence>MTPPPNVLAWLSSVLTTYPEPQIVYGHAVQTLDSFPTLRPRTQVYTYEDGTSHLLLNFHGTLPTPIAGVTYQIPIEIWFPLSYPHQAPFLYVVPTQTMAIAPSNHVDPSGRLYHPMLANWSPS</sequence>
<dbReference type="CDD" id="cd11685">
    <property type="entry name" value="UEV_TSG101-like"/>
    <property type="match status" value="1"/>
</dbReference>
<dbReference type="PANTHER" id="PTHR23306">
    <property type="entry name" value="TUMOR SUSCEPTIBILITY GENE 101 PROTEIN-RELATED"/>
    <property type="match status" value="1"/>
</dbReference>
<dbReference type="EMBL" id="KV453841">
    <property type="protein sequence ID" value="ODV92603.1"/>
    <property type="molecule type" value="Genomic_DNA"/>
</dbReference>
<protein>
    <recommendedName>
        <fullName evidence="1">UEV domain-containing protein</fullName>
    </recommendedName>
</protein>
<feature type="domain" description="UEV" evidence="1">
    <location>
        <begin position="5"/>
        <end position="123"/>
    </location>
</feature>
<dbReference type="GO" id="GO:0043130">
    <property type="term" value="F:ubiquitin binding"/>
    <property type="evidence" value="ECO:0007669"/>
    <property type="project" value="TreeGrafter"/>
</dbReference>
<dbReference type="Pfam" id="PF05743">
    <property type="entry name" value="UEV"/>
    <property type="match status" value="1"/>
</dbReference>
<dbReference type="PANTHER" id="PTHR23306:SF3">
    <property type="entry name" value="TUMOR SUPPRESSOR PROTEIN 101"/>
    <property type="match status" value="1"/>
</dbReference>
<reference evidence="3" key="1">
    <citation type="submission" date="2016-02" db="EMBL/GenBank/DDBJ databases">
        <title>Comparative genomics of biotechnologically important yeasts.</title>
        <authorList>
            <consortium name="DOE Joint Genome Institute"/>
            <person name="Riley R."/>
            <person name="Haridas S."/>
            <person name="Wolfe K.H."/>
            <person name="Lopes M.R."/>
            <person name="Hittinger C.T."/>
            <person name="Goker M."/>
            <person name="Salamov A."/>
            <person name="Wisecaver J."/>
            <person name="Long T.M."/>
            <person name="Aerts A.L."/>
            <person name="Barry K."/>
            <person name="Choi C."/>
            <person name="Clum A."/>
            <person name="Coughlan A.Y."/>
            <person name="Deshpande S."/>
            <person name="Douglass A.P."/>
            <person name="Hanson S.J."/>
            <person name="Klenk H.-P."/>
            <person name="Labutti K."/>
            <person name="Lapidus A."/>
            <person name="Lindquist E."/>
            <person name="Lipzen A."/>
            <person name="Meier-Kolthoff J.P."/>
            <person name="Ohm R.A."/>
            <person name="Otillar R.P."/>
            <person name="Pangilinan J."/>
            <person name="Peng Y."/>
            <person name="Rokas A."/>
            <person name="Rosa C.A."/>
            <person name="Scheuner C."/>
            <person name="Sibirny A.A."/>
            <person name="Slot J.C."/>
            <person name="Stielow J.B."/>
            <person name="Sun H."/>
            <person name="Kurtzman C.P."/>
            <person name="Blackwell M."/>
            <person name="Jeffries T.W."/>
            <person name="Grigoriev I.V."/>
        </authorList>
    </citation>
    <scope>NUCLEOTIDE SEQUENCE [LARGE SCALE GENOMIC DNA]</scope>
    <source>
        <strain evidence="3">NRRL Y-17796</strain>
    </source>
</reference>
<dbReference type="OrthoDB" id="306304at2759"/>
<dbReference type="InterPro" id="IPR008883">
    <property type="entry name" value="UEV_N"/>
</dbReference>
<evidence type="ECO:0000259" key="1">
    <source>
        <dbReference type="PROSITE" id="PS51322"/>
    </source>
</evidence>
<gene>
    <name evidence="2" type="ORF">CANCADRAFT_20985</name>
</gene>
<keyword evidence="3" id="KW-1185">Reference proteome</keyword>
<dbReference type="GO" id="GO:0000813">
    <property type="term" value="C:ESCRT I complex"/>
    <property type="evidence" value="ECO:0007669"/>
    <property type="project" value="TreeGrafter"/>
</dbReference>
<dbReference type="GO" id="GO:0015031">
    <property type="term" value="P:protein transport"/>
    <property type="evidence" value="ECO:0007669"/>
    <property type="project" value="InterPro"/>
</dbReference>
<dbReference type="InterPro" id="IPR016135">
    <property type="entry name" value="UBQ-conjugating_enzyme/RWD"/>
</dbReference>
<feature type="non-terminal residue" evidence="2">
    <location>
        <position position="123"/>
    </location>
</feature>
<evidence type="ECO:0000313" key="2">
    <source>
        <dbReference type="EMBL" id="ODV92603.1"/>
    </source>
</evidence>
<dbReference type="Proteomes" id="UP000095023">
    <property type="component" value="Unassembled WGS sequence"/>
</dbReference>
<dbReference type="InterPro" id="IPR052070">
    <property type="entry name" value="ESCRT-I_UEV_domain"/>
</dbReference>
<dbReference type="AlphaFoldDB" id="A0A1E4TLI6"/>
<dbReference type="PROSITE" id="PS51322">
    <property type="entry name" value="UEV"/>
    <property type="match status" value="1"/>
</dbReference>
<evidence type="ECO:0000313" key="3">
    <source>
        <dbReference type="Proteomes" id="UP000095023"/>
    </source>
</evidence>
<proteinExistence type="predicted"/>
<dbReference type="Gene3D" id="3.10.110.10">
    <property type="entry name" value="Ubiquitin Conjugating Enzyme"/>
    <property type="match status" value="1"/>
</dbReference>
<dbReference type="SUPFAM" id="SSF54495">
    <property type="entry name" value="UBC-like"/>
    <property type="match status" value="1"/>
</dbReference>
<name>A0A1E4TLI6_9ASCO</name>